<sequence length="241" mass="28715">MKFVFRVNTDYVFLHALNAAQKKEPFEGWKKFANNIWDKTPAIFYFLSGSPEYILFTSSKNTLPAIAKTAEKTLKETRKTKEYKKISIETEEYGLFVRQQWRKNYKQALSILKDITGFLMPPKKVVVYLTHPKLKNGLTISDEIIVWGHHEDYKNYTTVYLCHELMHILTDHNNTDLVHAAIELAIDNELRIRLNKKGRYFEYPCHTYLQEIERKLLPNWKAYLRQEKQDFWAFIKENKTI</sequence>
<name>A0A554LV74_9BACT</name>
<protein>
    <submittedName>
        <fullName evidence="1">Uncharacterized protein</fullName>
    </submittedName>
</protein>
<comment type="caution">
    <text evidence="1">The sequence shown here is derived from an EMBL/GenBank/DDBJ whole genome shotgun (WGS) entry which is preliminary data.</text>
</comment>
<gene>
    <name evidence="1" type="ORF">CEN88_268</name>
</gene>
<evidence type="ECO:0000313" key="2">
    <source>
        <dbReference type="Proteomes" id="UP000318711"/>
    </source>
</evidence>
<dbReference type="AlphaFoldDB" id="A0A554LV74"/>
<dbReference type="Proteomes" id="UP000318711">
    <property type="component" value="Unassembled WGS sequence"/>
</dbReference>
<evidence type="ECO:0000313" key="1">
    <source>
        <dbReference type="EMBL" id="TSC96770.1"/>
    </source>
</evidence>
<dbReference type="EMBL" id="VMGL01000028">
    <property type="protein sequence ID" value="TSC96770.1"/>
    <property type="molecule type" value="Genomic_DNA"/>
</dbReference>
<accession>A0A554LV74</accession>
<organism evidence="1 2">
    <name type="scientific">Candidatus Berkelbacteria bacterium Licking1014_2</name>
    <dbReference type="NCBI Taxonomy" id="2017146"/>
    <lineage>
        <taxon>Bacteria</taxon>
        <taxon>Candidatus Berkelbacteria</taxon>
    </lineage>
</organism>
<reference evidence="1 2" key="1">
    <citation type="submission" date="2017-07" db="EMBL/GenBank/DDBJ databases">
        <title>Mechanisms for carbon and nitrogen cycling indicate functional differentiation within the Candidate Phyla Radiation.</title>
        <authorList>
            <person name="Danczak R.E."/>
            <person name="Johnston M.D."/>
            <person name="Kenah C."/>
            <person name="Slattery M."/>
            <person name="Wrighton K.C."/>
            <person name="Wilkins M.J."/>
        </authorList>
    </citation>
    <scope>NUCLEOTIDE SEQUENCE [LARGE SCALE GENOMIC DNA]</scope>
    <source>
        <strain evidence="1">Licking1014_2</strain>
    </source>
</reference>
<proteinExistence type="predicted"/>